<reference evidence="1 2" key="1">
    <citation type="submission" date="2021-05" db="EMBL/GenBank/DDBJ databases">
        <title>Genome Assembly of Synthetic Allotetraploid Brassica napus Reveals Homoeologous Exchanges between Subgenomes.</title>
        <authorList>
            <person name="Davis J.T."/>
        </authorList>
    </citation>
    <scope>NUCLEOTIDE SEQUENCE [LARGE SCALE GENOMIC DNA]</scope>
    <source>
        <strain evidence="2">cv. Da-Ae</strain>
        <tissue evidence="1">Seedling</tissue>
    </source>
</reference>
<accession>A0ABQ8CZS8</accession>
<dbReference type="Proteomes" id="UP000824890">
    <property type="component" value="Unassembled WGS sequence"/>
</dbReference>
<keyword evidence="2" id="KW-1185">Reference proteome</keyword>
<comment type="caution">
    <text evidence="1">The sequence shown here is derived from an EMBL/GenBank/DDBJ whole genome shotgun (WGS) entry which is preliminary data.</text>
</comment>
<evidence type="ECO:0000313" key="1">
    <source>
        <dbReference type="EMBL" id="KAH0922606.1"/>
    </source>
</evidence>
<protein>
    <submittedName>
        <fullName evidence="1">Uncharacterized protein</fullName>
    </submittedName>
</protein>
<feature type="non-terminal residue" evidence="1">
    <location>
        <position position="128"/>
    </location>
</feature>
<evidence type="ECO:0000313" key="2">
    <source>
        <dbReference type="Proteomes" id="UP000824890"/>
    </source>
</evidence>
<sequence>MGSSVLGKLSTLKHHMGGDMYHAPSAPENFSGGSHPSRVQPAMMKTWLGCKIKIVDFPSNGTSFLLPHVDIYREISFVPPSDSETSGEPRSACELEDTCVAAYLCNSVSSQIVQLYIVESFCNWITKI</sequence>
<gene>
    <name evidence="1" type="ORF">HID58_022624</name>
</gene>
<dbReference type="EMBL" id="JAGKQM010000006">
    <property type="protein sequence ID" value="KAH0922606.1"/>
    <property type="molecule type" value="Genomic_DNA"/>
</dbReference>
<proteinExistence type="predicted"/>
<name>A0ABQ8CZS8_BRANA</name>
<organism evidence="1 2">
    <name type="scientific">Brassica napus</name>
    <name type="common">Rape</name>
    <dbReference type="NCBI Taxonomy" id="3708"/>
    <lineage>
        <taxon>Eukaryota</taxon>
        <taxon>Viridiplantae</taxon>
        <taxon>Streptophyta</taxon>
        <taxon>Embryophyta</taxon>
        <taxon>Tracheophyta</taxon>
        <taxon>Spermatophyta</taxon>
        <taxon>Magnoliopsida</taxon>
        <taxon>eudicotyledons</taxon>
        <taxon>Gunneridae</taxon>
        <taxon>Pentapetalae</taxon>
        <taxon>rosids</taxon>
        <taxon>malvids</taxon>
        <taxon>Brassicales</taxon>
        <taxon>Brassicaceae</taxon>
        <taxon>Brassiceae</taxon>
        <taxon>Brassica</taxon>
    </lineage>
</organism>